<evidence type="ECO:0000256" key="1">
    <source>
        <dbReference type="SAM" id="MobiDB-lite"/>
    </source>
</evidence>
<dbReference type="Proteomes" id="UP000244016">
    <property type="component" value="Unassembled WGS sequence"/>
</dbReference>
<name>A0A2T5G7F0_9BACL</name>
<comment type="caution">
    <text evidence="2">The sequence shown here is derived from an EMBL/GenBank/DDBJ whole genome shotgun (WGS) entry which is preliminary data.</text>
</comment>
<feature type="compositionally biased region" description="Basic and acidic residues" evidence="1">
    <location>
        <begin position="377"/>
        <end position="394"/>
    </location>
</feature>
<evidence type="ECO:0008006" key="4">
    <source>
        <dbReference type="Google" id="ProtNLM"/>
    </source>
</evidence>
<dbReference type="AlphaFoldDB" id="A0A2T5G7F0"/>
<dbReference type="EMBL" id="PEBW01000003">
    <property type="protein sequence ID" value="PTQ52099.1"/>
    <property type="molecule type" value="Genomic_DNA"/>
</dbReference>
<accession>A0A2T5G7F0</accession>
<organism evidence="2 3">
    <name type="scientific">Brockia lithotrophica</name>
    <dbReference type="NCBI Taxonomy" id="933949"/>
    <lineage>
        <taxon>Bacteria</taxon>
        <taxon>Bacillati</taxon>
        <taxon>Bacillota</taxon>
        <taxon>Bacilli</taxon>
        <taxon>Bacillales</taxon>
        <taxon>Bacillales Family X. Incertae Sedis</taxon>
        <taxon>Brockia</taxon>
    </lineage>
</organism>
<proteinExistence type="predicted"/>
<sequence>MGSKEAEIAHDAAFASALLGAYWGMRSVVPEADLCERGAFLFRMGGGKYALVAASSGTQAEAAFRALKYVHGRGLSSWEPLPNLFGTYTVHVRGTAYAVCRVYEPLSQGSSPHFSRWDDSEEASKWRFRAAQTLARLHRLTAFAGTPSAFAAFLERERRALAEGAECLARREREIASTAYPSPVEALFFANLSFLSAAVEAARSFLEGIEIGGTCPLVLVHGRPGPGAFDSAGRALGSWSAVAFAPAAVDLAAFYRGGIEAAVAAGGPAFRFRRGSETWLARSREVWEAYAAVRSPAESEVALLRALLAAPGRSLAFFCRYPADTTGHELDLVRRFERYLDEDYLAGVLAAAVPFSSVPVEESADVEEEEDEEHEDVEGRRRDERAEEVHEDHR</sequence>
<feature type="region of interest" description="Disordered" evidence="1">
    <location>
        <begin position="359"/>
        <end position="394"/>
    </location>
</feature>
<evidence type="ECO:0000313" key="2">
    <source>
        <dbReference type="EMBL" id="PTQ52099.1"/>
    </source>
</evidence>
<gene>
    <name evidence="2" type="ORF">BLITH_1066</name>
</gene>
<dbReference type="InterPro" id="IPR011009">
    <property type="entry name" value="Kinase-like_dom_sf"/>
</dbReference>
<feature type="compositionally biased region" description="Acidic residues" evidence="1">
    <location>
        <begin position="362"/>
        <end position="376"/>
    </location>
</feature>
<evidence type="ECO:0000313" key="3">
    <source>
        <dbReference type="Proteomes" id="UP000244016"/>
    </source>
</evidence>
<dbReference type="SUPFAM" id="SSF56112">
    <property type="entry name" value="Protein kinase-like (PK-like)"/>
    <property type="match status" value="1"/>
</dbReference>
<protein>
    <recommendedName>
        <fullName evidence="4">Aminoglycoside phosphotransferase domain-containing protein</fullName>
    </recommendedName>
</protein>
<reference evidence="2 3" key="1">
    <citation type="submission" date="2017-08" db="EMBL/GenBank/DDBJ databases">
        <title>Burning lignite coal seam in the remote Altai Mountains harbors a hydrogen-driven thermophilic microbial community.</title>
        <authorList>
            <person name="Kadnikov V.V."/>
            <person name="Mardanov A.V."/>
            <person name="Ivasenko D."/>
            <person name="Beletsky A.V."/>
            <person name="Karnachuk O.V."/>
            <person name="Ravin N.V."/>
        </authorList>
    </citation>
    <scope>NUCLEOTIDE SEQUENCE [LARGE SCALE GENOMIC DNA]</scope>
    <source>
        <strain evidence="2">AL31</strain>
    </source>
</reference>